<dbReference type="RefSeq" id="WP_338257609.1">
    <property type="nucleotide sequence ID" value="NZ_BSRI01000002.1"/>
</dbReference>
<evidence type="ECO:0000313" key="3">
    <source>
        <dbReference type="Proteomes" id="UP001344906"/>
    </source>
</evidence>
<comment type="caution">
    <text evidence="2">The sequence shown here is derived from an EMBL/GenBank/DDBJ whole genome shotgun (WGS) entry which is preliminary data.</text>
</comment>
<accession>A0ABQ6G6T2</accession>
<sequence>MSPPSKPEPPPYMERPPNVNRRVGSTFNGRPARERQRLRATYPAGSASRG</sequence>
<proteinExistence type="predicted"/>
<name>A0ABQ6G6T2_9CHLR</name>
<evidence type="ECO:0000313" key="2">
    <source>
        <dbReference type="EMBL" id="GLV60516.1"/>
    </source>
</evidence>
<protein>
    <submittedName>
        <fullName evidence="2">Uncharacterized protein</fullName>
    </submittedName>
</protein>
<dbReference type="Proteomes" id="UP001344906">
    <property type="component" value="Unassembled WGS sequence"/>
</dbReference>
<evidence type="ECO:0000256" key="1">
    <source>
        <dbReference type="SAM" id="MobiDB-lite"/>
    </source>
</evidence>
<feature type="region of interest" description="Disordered" evidence="1">
    <location>
        <begin position="1"/>
        <end position="50"/>
    </location>
</feature>
<reference evidence="2 3" key="1">
    <citation type="submission" date="2023-02" db="EMBL/GenBank/DDBJ databases">
        <title>Dictyobacter halimunensis sp. nov., a new member of the class Ktedonobacteria from forest soil in a geothermal area.</title>
        <authorList>
            <person name="Rachmania M.K."/>
            <person name="Ningsih F."/>
            <person name="Sakai Y."/>
            <person name="Yabe S."/>
            <person name="Yokota A."/>
            <person name="Sjamsuridzal W."/>
        </authorList>
    </citation>
    <scope>NUCLEOTIDE SEQUENCE [LARGE SCALE GENOMIC DNA]</scope>
    <source>
        <strain evidence="2 3">S3.2.2.5</strain>
    </source>
</reference>
<keyword evidence="3" id="KW-1185">Reference proteome</keyword>
<organism evidence="2 3">
    <name type="scientific">Dictyobacter halimunensis</name>
    <dbReference type="NCBI Taxonomy" id="3026934"/>
    <lineage>
        <taxon>Bacteria</taxon>
        <taxon>Bacillati</taxon>
        <taxon>Chloroflexota</taxon>
        <taxon>Ktedonobacteria</taxon>
        <taxon>Ktedonobacterales</taxon>
        <taxon>Dictyobacteraceae</taxon>
        <taxon>Dictyobacter</taxon>
    </lineage>
</organism>
<feature type="compositionally biased region" description="Pro residues" evidence="1">
    <location>
        <begin position="1"/>
        <end position="14"/>
    </location>
</feature>
<dbReference type="EMBL" id="BSRI01000002">
    <property type="protein sequence ID" value="GLV60516.1"/>
    <property type="molecule type" value="Genomic_DNA"/>
</dbReference>
<gene>
    <name evidence="2" type="ORF">KDH_73350</name>
</gene>